<comment type="caution">
    <text evidence="4">The sequence shown here is derived from an EMBL/GenBank/DDBJ whole genome shotgun (WGS) entry which is preliminary data.</text>
</comment>
<dbReference type="OrthoDB" id="2016523at2759"/>
<keyword evidence="5" id="KW-1185">Reference proteome</keyword>
<feature type="non-terminal residue" evidence="4">
    <location>
        <position position="1"/>
    </location>
</feature>
<dbReference type="GO" id="GO:0008375">
    <property type="term" value="F:acetylglucosaminyltransferase activity"/>
    <property type="evidence" value="ECO:0007669"/>
    <property type="project" value="TreeGrafter"/>
</dbReference>
<name>A0A816FZ22_9BILA</name>
<protein>
    <recommendedName>
        <fullName evidence="2">MGAT4 conserved region domain-containing protein</fullName>
    </recommendedName>
</protein>
<accession>A0A816FZ22</accession>
<dbReference type="GO" id="GO:0005795">
    <property type="term" value="C:Golgi stack"/>
    <property type="evidence" value="ECO:0007669"/>
    <property type="project" value="TreeGrafter"/>
</dbReference>
<feature type="domain" description="MGAT4 conserved region" evidence="2">
    <location>
        <begin position="146"/>
        <end position="308"/>
    </location>
</feature>
<dbReference type="GO" id="GO:0005793">
    <property type="term" value="C:endoplasmic reticulum-Golgi intermediate compartment"/>
    <property type="evidence" value="ECO:0007669"/>
    <property type="project" value="TreeGrafter"/>
</dbReference>
<dbReference type="InterPro" id="IPR057279">
    <property type="entry name" value="MGAT4"/>
</dbReference>
<dbReference type="EMBL" id="CAJNOM010005963">
    <property type="protein sequence ID" value="CAF1667232.1"/>
    <property type="molecule type" value="Genomic_DNA"/>
</dbReference>
<dbReference type="GO" id="GO:0006487">
    <property type="term" value="P:protein N-linked glycosylation"/>
    <property type="evidence" value="ECO:0007669"/>
    <property type="project" value="TreeGrafter"/>
</dbReference>
<evidence type="ECO:0000313" key="5">
    <source>
        <dbReference type="Proteomes" id="UP000663832"/>
    </source>
</evidence>
<feature type="transmembrane region" description="Helical" evidence="1">
    <location>
        <begin position="7"/>
        <end position="24"/>
    </location>
</feature>
<dbReference type="InterPro" id="IPR006759">
    <property type="entry name" value="Glyco_transf_54"/>
</dbReference>
<evidence type="ECO:0000259" key="2">
    <source>
        <dbReference type="Pfam" id="PF04666"/>
    </source>
</evidence>
<evidence type="ECO:0000256" key="1">
    <source>
        <dbReference type="SAM" id="Phobius"/>
    </source>
</evidence>
<dbReference type="Proteomes" id="UP000663832">
    <property type="component" value="Unassembled WGS sequence"/>
</dbReference>
<dbReference type="GO" id="GO:0005783">
    <property type="term" value="C:endoplasmic reticulum"/>
    <property type="evidence" value="ECO:0007669"/>
    <property type="project" value="TreeGrafter"/>
</dbReference>
<evidence type="ECO:0000313" key="4">
    <source>
        <dbReference type="EMBL" id="CAF1667232.1"/>
    </source>
</evidence>
<evidence type="ECO:0000313" key="3">
    <source>
        <dbReference type="EMBL" id="CAF1567205.1"/>
    </source>
</evidence>
<dbReference type="AlphaFoldDB" id="A0A816FZ22"/>
<dbReference type="EMBL" id="CAJNOI010005556">
    <property type="protein sequence ID" value="CAF1567205.1"/>
    <property type="molecule type" value="Genomic_DNA"/>
</dbReference>
<dbReference type="PANTHER" id="PTHR12062">
    <property type="entry name" value="N-ACETYLGLUCOSAMINYLTRANSFERASE VI"/>
    <property type="match status" value="1"/>
</dbReference>
<proteinExistence type="predicted"/>
<sequence length="308" mass="36404">MRWTQRYGIVAIAIIVVLALIFVLQQKQHYEEQTRQTIETLQNRIDYVSRLNDEHLQELSSIKQQNIRLIRSFNSIKACHRRNNISTNSISNSTITDETFNDNTVDSLKNGFHLPPSFSYLKHLSGRYDMLSPAFRRQTTNTNSLRSNVSFIIGIPTVKRDKQSYLIETIKSLIDNLNNDDMERSLIVIFIAEPLDIEYVRTTAQQIEKLYNKYIENGLIEIISPPMEFYPDFDNLKLSLNDDKQRVKWRTKQNYDFTYLMMYSSIRGKYYIQLEDDVVTKPAYIQIIESFINKQKDQDWFMLEYSSL</sequence>
<dbReference type="Proteomes" id="UP000663877">
    <property type="component" value="Unassembled WGS sequence"/>
</dbReference>
<keyword evidence="1" id="KW-0472">Membrane</keyword>
<dbReference type="Pfam" id="PF04666">
    <property type="entry name" value="MGAT4_cons"/>
    <property type="match status" value="1"/>
</dbReference>
<dbReference type="PANTHER" id="PTHR12062:SF9">
    <property type="entry name" value="ALPHA-1,3-MANNOSYL-GLYCOPROTEIN 4-BETA-N-ACETYLGLUCOSAMINYLTRANSFERASE A, ISOFORM A"/>
    <property type="match status" value="1"/>
</dbReference>
<organism evidence="4 5">
    <name type="scientific">Adineta steineri</name>
    <dbReference type="NCBI Taxonomy" id="433720"/>
    <lineage>
        <taxon>Eukaryota</taxon>
        <taxon>Metazoa</taxon>
        <taxon>Spiralia</taxon>
        <taxon>Gnathifera</taxon>
        <taxon>Rotifera</taxon>
        <taxon>Eurotatoria</taxon>
        <taxon>Bdelloidea</taxon>
        <taxon>Adinetida</taxon>
        <taxon>Adinetidae</taxon>
        <taxon>Adineta</taxon>
    </lineage>
</organism>
<keyword evidence="1" id="KW-1133">Transmembrane helix</keyword>
<reference evidence="4" key="1">
    <citation type="submission" date="2021-02" db="EMBL/GenBank/DDBJ databases">
        <authorList>
            <person name="Nowell W R."/>
        </authorList>
    </citation>
    <scope>NUCLEOTIDE SEQUENCE</scope>
</reference>
<keyword evidence="1" id="KW-0812">Transmembrane</keyword>
<gene>
    <name evidence="3" type="ORF">BJG266_LOCUS47428</name>
    <name evidence="4" type="ORF">QVE165_LOCUS64468</name>
</gene>
<feature type="non-terminal residue" evidence="4">
    <location>
        <position position="308"/>
    </location>
</feature>